<dbReference type="Gene3D" id="3.20.20.30">
    <property type="entry name" value="Luciferase-like domain"/>
    <property type="match status" value="1"/>
</dbReference>
<dbReference type="InterPro" id="IPR050172">
    <property type="entry name" value="SsuD_RutA_monooxygenase"/>
</dbReference>
<comment type="caution">
    <text evidence="6">The sequence shown here is derived from an EMBL/GenBank/DDBJ whole genome shotgun (WGS) entry which is preliminary data.</text>
</comment>
<evidence type="ECO:0000256" key="4">
    <source>
        <dbReference type="ARBA" id="ARBA00023033"/>
    </source>
</evidence>
<evidence type="ECO:0000259" key="5">
    <source>
        <dbReference type="Pfam" id="PF00296"/>
    </source>
</evidence>
<dbReference type="GO" id="GO:0046306">
    <property type="term" value="P:alkanesulfonate catabolic process"/>
    <property type="evidence" value="ECO:0007669"/>
    <property type="project" value="TreeGrafter"/>
</dbReference>
<dbReference type="SUPFAM" id="SSF51679">
    <property type="entry name" value="Bacterial luciferase-like"/>
    <property type="match status" value="1"/>
</dbReference>
<accession>A0A0R2PTZ2</accession>
<dbReference type="InterPro" id="IPR011251">
    <property type="entry name" value="Luciferase-like_dom"/>
</dbReference>
<sequence>MKIGMTLPVMEPGLTRQDLEAWTKQIDSGPWSHIALGERVLFSNPEFISTLSAVAAWTTRVEIIATISVLTMHDPVLSAKQFATIDMLSEGRFTLGVGVGGREEDYQAIGADWSQRRWALLAEKVKIMQSIWSQELHPELGPELFSSNGPEILAGAVGPKAMSMAADFADGLAGFSFNADIEEIKDSFQRVITAFAASNRAPRLVTSFWFGLEATARQDIQIHLKRYLGWMGEDLASELSKTAGLAGTERDLKEFLLEIKAAGATDVLLVPTSKDLNQLIAAEKIVASIV</sequence>
<dbReference type="GO" id="GO:0008726">
    <property type="term" value="F:alkanesulfonate monooxygenase activity"/>
    <property type="evidence" value="ECO:0007669"/>
    <property type="project" value="TreeGrafter"/>
</dbReference>
<keyword evidence="1" id="KW-0285">Flavoprotein</keyword>
<dbReference type="PANTHER" id="PTHR42847">
    <property type="entry name" value="ALKANESULFONATE MONOOXYGENASE"/>
    <property type="match status" value="1"/>
</dbReference>
<evidence type="ECO:0000256" key="2">
    <source>
        <dbReference type="ARBA" id="ARBA00022643"/>
    </source>
</evidence>
<evidence type="ECO:0000256" key="3">
    <source>
        <dbReference type="ARBA" id="ARBA00023002"/>
    </source>
</evidence>
<dbReference type="AlphaFoldDB" id="A0A0R2PTZ2"/>
<proteinExistence type="predicted"/>
<dbReference type="Proteomes" id="UP000050874">
    <property type="component" value="Unassembled WGS sequence"/>
</dbReference>
<dbReference type="PANTHER" id="PTHR42847:SF4">
    <property type="entry name" value="ALKANESULFONATE MONOOXYGENASE-RELATED"/>
    <property type="match status" value="1"/>
</dbReference>
<dbReference type="Pfam" id="PF00296">
    <property type="entry name" value="Bac_luciferase"/>
    <property type="match status" value="1"/>
</dbReference>
<reference evidence="7" key="1">
    <citation type="submission" date="2015-10" db="EMBL/GenBank/DDBJ databases">
        <title>Metagenome-Assembled Genomes uncover a global brackish microbiome.</title>
        <authorList>
            <person name="Hugerth L.W."/>
            <person name="Larsson J."/>
            <person name="Alneberg J."/>
            <person name="Lindh M.V."/>
            <person name="Legrand C."/>
            <person name="Pinhassi J."/>
            <person name="Andersson A."/>
        </authorList>
    </citation>
    <scope>NUCLEOTIDE SEQUENCE [LARGE SCALE GENOMIC DNA]</scope>
</reference>
<keyword evidence="4" id="KW-0503">Monooxygenase</keyword>
<evidence type="ECO:0000313" key="7">
    <source>
        <dbReference type="Proteomes" id="UP000050874"/>
    </source>
</evidence>
<organism evidence="6 7">
    <name type="scientific">SAR86 cluster bacterium BACL1 MAG-120920-bin57</name>
    <dbReference type="NCBI Taxonomy" id="1655571"/>
    <lineage>
        <taxon>Bacteria</taxon>
        <taxon>Pseudomonadati</taxon>
        <taxon>Pseudomonadota</taxon>
        <taxon>Gammaproteobacteria</taxon>
        <taxon>SAR86 cluster</taxon>
    </lineage>
</organism>
<keyword evidence="2" id="KW-0288">FMN</keyword>
<protein>
    <recommendedName>
        <fullName evidence="5">Luciferase-like domain-containing protein</fullName>
    </recommendedName>
</protein>
<name>A0A0R2PTZ2_9GAMM</name>
<gene>
    <name evidence="6" type="ORF">ABR63_06600</name>
</gene>
<keyword evidence="3" id="KW-0560">Oxidoreductase</keyword>
<evidence type="ECO:0000256" key="1">
    <source>
        <dbReference type="ARBA" id="ARBA00022630"/>
    </source>
</evidence>
<feature type="domain" description="Luciferase-like" evidence="5">
    <location>
        <begin position="32"/>
        <end position="210"/>
    </location>
</feature>
<evidence type="ECO:0000313" key="6">
    <source>
        <dbReference type="EMBL" id="KRO41329.1"/>
    </source>
</evidence>
<dbReference type="EMBL" id="LIAV01000007">
    <property type="protein sequence ID" value="KRO41329.1"/>
    <property type="molecule type" value="Genomic_DNA"/>
</dbReference>
<dbReference type="InterPro" id="IPR036661">
    <property type="entry name" value="Luciferase-like_sf"/>
</dbReference>